<dbReference type="PANTHER" id="PTHR30055:SF234">
    <property type="entry name" value="HTH-TYPE TRANSCRIPTIONAL REGULATOR BETI"/>
    <property type="match status" value="1"/>
</dbReference>
<proteinExistence type="predicted"/>
<evidence type="ECO:0000256" key="1">
    <source>
        <dbReference type="ARBA" id="ARBA00023015"/>
    </source>
</evidence>
<dbReference type="InterPro" id="IPR001647">
    <property type="entry name" value="HTH_TetR"/>
</dbReference>
<dbReference type="GO" id="GO:0000976">
    <property type="term" value="F:transcription cis-regulatory region binding"/>
    <property type="evidence" value="ECO:0007669"/>
    <property type="project" value="TreeGrafter"/>
</dbReference>
<dbReference type="SUPFAM" id="SSF46689">
    <property type="entry name" value="Homeodomain-like"/>
    <property type="match status" value="1"/>
</dbReference>
<dbReference type="EMBL" id="VFPH01000001">
    <property type="protein sequence ID" value="TQM46087.1"/>
    <property type="molecule type" value="Genomic_DNA"/>
</dbReference>
<sequence>MHEETPSTYGTQRKAAARNRVAIIEAAHELFAQNPLVPLSEVAKHAGVGAGTLYRHFPTREDLILAAYQHDIERLTATADEVLARHSSAKAAFIEWFETLSAYIRIKHGLGDALHSAAAQDVIGASWAPTTAAVRKLVDACVAEGTIAPGHDPADIIMVMSFLWRVANNEEGVGQGRRLIATVFSGLQAAPRSIGAGEGSGHGSG</sequence>
<protein>
    <submittedName>
        <fullName evidence="6">TetR family transcriptional regulator</fullName>
    </submittedName>
</protein>
<dbReference type="GO" id="GO:0003700">
    <property type="term" value="F:DNA-binding transcription factor activity"/>
    <property type="evidence" value="ECO:0007669"/>
    <property type="project" value="TreeGrafter"/>
</dbReference>
<evidence type="ECO:0000256" key="3">
    <source>
        <dbReference type="ARBA" id="ARBA00023163"/>
    </source>
</evidence>
<dbReference type="Pfam" id="PF21597">
    <property type="entry name" value="TetR_C_43"/>
    <property type="match status" value="1"/>
</dbReference>
<keyword evidence="1" id="KW-0805">Transcription regulation</keyword>
<keyword evidence="2 4" id="KW-0238">DNA-binding</keyword>
<dbReference type="InterPro" id="IPR009057">
    <property type="entry name" value="Homeodomain-like_sf"/>
</dbReference>
<evidence type="ECO:0000256" key="2">
    <source>
        <dbReference type="ARBA" id="ARBA00023125"/>
    </source>
</evidence>
<dbReference type="Pfam" id="PF00440">
    <property type="entry name" value="TetR_N"/>
    <property type="match status" value="1"/>
</dbReference>
<dbReference type="SUPFAM" id="SSF48498">
    <property type="entry name" value="Tetracyclin repressor-like, C-terminal domain"/>
    <property type="match status" value="1"/>
</dbReference>
<evidence type="ECO:0000259" key="5">
    <source>
        <dbReference type="PROSITE" id="PS50977"/>
    </source>
</evidence>
<organism evidence="6 7">
    <name type="scientific">Pseudonocardia cypriaca</name>
    <dbReference type="NCBI Taxonomy" id="882449"/>
    <lineage>
        <taxon>Bacteria</taxon>
        <taxon>Bacillati</taxon>
        <taxon>Actinomycetota</taxon>
        <taxon>Actinomycetes</taxon>
        <taxon>Pseudonocardiales</taxon>
        <taxon>Pseudonocardiaceae</taxon>
        <taxon>Pseudonocardia</taxon>
    </lineage>
</organism>
<dbReference type="PANTHER" id="PTHR30055">
    <property type="entry name" value="HTH-TYPE TRANSCRIPTIONAL REGULATOR RUTR"/>
    <property type="match status" value="1"/>
</dbReference>
<keyword evidence="7" id="KW-1185">Reference proteome</keyword>
<keyword evidence="3" id="KW-0804">Transcription</keyword>
<dbReference type="InterPro" id="IPR036271">
    <property type="entry name" value="Tet_transcr_reg_TetR-rel_C_sf"/>
</dbReference>
<dbReference type="OrthoDB" id="3295174at2"/>
<evidence type="ECO:0000313" key="6">
    <source>
        <dbReference type="EMBL" id="TQM46087.1"/>
    </source>
</evidence>
<feature type="domain" description="HTH tetR-type" evidence="5">
    <location>
        <begin position="17"/>
        <end position="75"/>
    </location>
</feature>
<dbReference type="PROSITE" id="PS50977">
    <property type="entry name" value="HTH_TETR_2"/>
    <property type="match status" value="1"/>
</dbReference>
<dbReference type="RefSeq" id="WP_142102138.1">
    <property type="nucleotide sequence ID" value="NZ_VFPH01000001.1"/>
</dbReference>
<feature type="DNA-binding region" description="H-T-H motif" evidence="4">
    <location>
        <begin position="38"/>
        <end position="57"/>
    </location>
</feature>
<dbReference type="AlphaFoldDB" id="A0A543GJ18"/>
<reference evidence="6 7" key="1">
    <citation type="submission" date="2019-06" db="EMBL/GenBank/DDBJ databases">
        <title>Sequencing the genomes of 1000 actinobacteria strains.</title>
        <authorList>
            <person name="Klenk H.-P."/>
        </authorList>
    </citation>
    <scope>NUCLEOTIDE SEQUENCE [LARGE SCALE GENOMIC DNA]</scope>
    <source>
        <strain evidence="6 7">DSM 45511</strain>
    </source>
</reference>
<name>A0A543GJ18_9PSEU</name>
<dbReference type="Proteomes" id="UP000319818">
    <property type="component" value="Unassembled WGS sequence"/>
</dbReference>
<evidence type="ECO:0000313" key="7">
    <source>
        <dbReference type="Proteomes" id="UP000319818"/>
    </source>
</evidence>
<dbReference type="InterPro" id="IPR049445">
    <property type="entry name" value="TetR_SbtR-like_C"/>
</dbReference>
<accession>A0A543GJ18</accession>
<dbReference type="InterPro" id="IPR050109">
    <property type="entry name" value="HTH-type_TetR-like_transc_reg"/>
</dbReference>
<evidence type="ECO:0000256" key="4">
    <source>
        <dbReference type="PROSITE-ProRule" id="PRU00335"/>
    </source>
</evidence>
<gene>
    <name evidence="6" type="ORF">FB388_3492</name>
</gene>
<dbReference type="Gene3D" id="1.10.357.10">
    <property type="entry name" value="Tetracycline Repressor, domain 2"/>
    <property type="match status" value="1"/>
</dbReference>
<comment type="caution">
    <text evidence="6">The sequence shown here is derived from an EMBL/GenBank/DDBJ whole genome shotgun (WGS) entry which is preliminary data.</text>
</comment>